<evidence type="ECO:0000313" key="2">
    <source>
        <dbReference type="Proteomes" id="UP001157947"/>
    </source>
</evidence>
<accession>A0AA45WPQ1</accession>
<evidence type="ECO:0000313" key="1">
    <source>
        <dbReference type="EMBL" id="SMP22103.1"/>
    </source>
</evidence>
<gene>
    <name evidence="1" type="ORF">SAMN06264868_12512</name>
</gene>
<protein>
    <submittedName>
        <fullName evidence="1">Uncharacterized protein</fullName>
    </submittedName>
</protein>
<organism evidence="1 2">
    <name type="scientific">Venenivibrio stagnispumantis</name>
    <dbReference type="NCBI Taxonomy" id="407998"/>
    <lineage>
        <taxon>Bacteria</taxon>
        <taxon>Pseudomonadati</taxon>
        <taxon>Aquificota</taxon>
        <taxon>Aquificia</taxon>
        <taxon>Aquificales</taxon>
        <taxon>Hydrogenothermaceae</taxon>
        <taxon>Venenivibrio</taxon>
    </lineage>
</organism>
<name>A0AA45WPQ1_9AQUI</name>
<dbReference type="RefSeq" id="WP_265134908.1">
    <property type="nucleotide sequence ID" value="NZ_FXTX01000025.1"/>
</dbReference>
<dbReference type="EMBL" id="FXTX01000025">
    <property type="protein sequence ID" value="SMP22103.1"/>
    <property type="molecule type" value="Genomic_DNA"/>
</dbReference>
<dbReference type="Proteomes" id="UP001157947">
    <property type="component" value="Unassembled WGS sequence"/>
</dbReference>
<dbReference type="AlphaFoldDB" id="A0AA45WPQ1"/>
<proteinExistence type="predicted"/>
<comment type="caution">
    <text evidence="1">The sequence shown here is derived from an EMBL/GenBank/DDBJ whole genome shotgun (WGS) entry which is preliminary data.</text>
</comment>
<keyword evidence="2" id="KW-1185">Reference proteome</keyword>
<sequence>MEDFKLPEILKINPITKHLSRKEFIIKKRKQKNKEEKEEKKEENQIKKEGGLDIYV</sequence>
<reference evidence="1" key="1">
    <citation type="submission" date="2017-05" db="EMBL/GenBank/DDBJ databases">
        <authorList>
            <person name="Varghese N."/>
            <person name="Submissions S."/>
        </authorList>
    </citation>
    <scope>NUCLEOTIDE SEQUENCE</scope>
    <source>
        <strain evidence="1">DSM 18763</strain>
    </source>
</reference>